<dbReference type="AlphaFoldDB" id="A0AAX2IRR9"/>
<evidence type="ECO:0000313" key="4">
    <source>
        <dbReference type="Proteomes" id="UP000190669"/>
    </source>
</evidence>
<reference evidence="2 4" key="1">
    <citation type="submission" date="2017-02" db="EMBL/GenBank/DDBJ databases">
        <authorList>
            <person name="Varghese N."/>
            <person name="Submissions S."/>
        </authorList>
    </citation>
    <scope>NUCLEOTIDE SEQUENCE [LARGE SCALE GENOMIC DNA]</scope>
    <source>
        <strain evidence="2 4">DSM 16775</strain>
    </source>
</reference>
<organism evidence="3 5">
    <name type="scientific">Chryseobacterium balustinum</name>
    <dbReference type="NCBI Taxonomy" id="246"/>
    <lineage>
        <taxon>Bacteria</taxon>
        <taxon>Pseudomonadati</taxon>
        <taxon>Bacteroidota</taxon>
        <taxon>Flavobacteriia</taxon>
        <taxon>Flavobacteriales</taxon>
        <taxon>Weeksellaceae</taxon>
        <taxon>Chryseobacterium group</taxon>
        <taxon>Chryseobacterium</taxon>
    </lineage>
</organism>
<dbReference type="Proteomes" id="UP000190669">
    <property type="component" value="Unassembled WGS sequence"/>
</dbReference>
<evidence type="ECO:0008006" key="6">
    <source>
        <dbReference type="Google" id="ProtNLM"/>
    </source>
</evidence>
<feature type="region of interest" description="Disordered" evidence="1">
    <location>
        <begin position="20"/>
        <end position="66"/>
    </location>
</feature>
<evidence type="ECO:0000313" key="2">
    <source>
        <dbReference type="EMBL" id="SKB57464.1"/>
    </source>
</evidence>
<name>A0AAX2IRR9_9FLAO</name>
<feature type="compositionally biased region" description="Polar residues" evidence="1">
    <location>
        <begin position="23"/>
        <end position="53"/>
    </location>
</feature>
<reference evidence="3 5" key="2">
    <citation type="submission" date="2018-06" db="EMBL/GenBank/DDBJ databases">
        <authorList>
            <consortium name="Pathogen Informatics"/>
            <person name="Doyle S."/>
        </authorList>
    </citation>
    <scope>NUCLEOTIDE SEQUENCE [LARGE SCALE GENOMIC DNA]</scope>
    <source>
        <strain evidence="3 5">NCTC11212</strain>
    </source>
</reference>
<proteinExistence type="predicted"/>
<dbReference type="KEGG" id="cbp:EB354_02150"/>
<dbReference type="EMBL" id="FUZE01000003">
    <property type="protein sequence ID" value="SKB57464.1"/>
    <property type="molecule type" value="Genomic_DNA"/>
</dbReference>
<dbReference type="EMBL" id="UAVR01000023">
    <property type="protein sequence ID" value="SQA92417.1"/>
    <property type="molecule type" value="Genomic_DNA"/>
</dbReference>
<evidence type="ECO:0000313" key="3">
    <source>
        <dbReference type="EMBL" id="SQA92417.1"/>
    </source>
</evidence>
<accession>A0AAX2IRR9</accession>
<evidence type="ECO:0000256" key="1">
    <source>
        <dbReference type="SAM" id="MobiDB-lite"/>
    </source>
</evidence>
<protein>
    <recommendedName>
        <fullName evidence="6">Cytochrome C551</fullName>
    </recommendedName>
</protein>
<dbReference type="Proteomes" id="UP000251937">
    <property type="component" value="Unassembled WGS sequence"/>
</dbReference>
<dbReference type="RefSeq" id="WP_079464553.1">
    <property type="nucleotide sequence ID" value="NZ_CP033934.1"/>
</dbReference>
<evidence type="ECO:0000313" key="5">
    <source>
        <dbReference type="Proteomes" id="UP000251937"/>
    </source>
</evidence>
<keyword evidence="4" id="KW-1185">Reference proteome</keyword>
<dbReference type="PROSITE" id="PS51257">
    <property type="entry name" value="PROKAR_LIPOPROTEIN"/>
    <property type="match status" value="1"/>
</dbReference>
<gene>
    <name evidence="3" type="ORF">NCTC11212_04071</name>
    <name evidence="2" type="ORF">SAMN05421800_103324</name>
</gene>
<comment type="caution">
    <text evidence="3">The sequence shown here is derived from an EMBL/GenBank/DDBJ whole genome shotgun (WGS) entry which is preliminary data.</text>
</comment>
<sequence>MKKLMLFAFGIGLVVASCGSKEPQMSSENKDSMNITADTSASKDSMPMQSTDTMKMPVDTVVTPVK</sequence>